<comment type="caution">
    <text evidence="2">The sequence shown here is derived from an EMBL/GenBank/DDBJ whole genome shotgun (WGS) entry which is preliminary data.</text>
</comment>
<evidence type="ECO:0000313" key="3">
    <source>
        <dbReference type="Proteomes" id="UP001357485"/>
    </source>
</evidence>
<protein>
    <submittedName>
        <fullName evidence="2">Uncharacterized protein</fullName>
    </submittedName>
</protein>
<feature type="compositionally biased region" description="Polar residues" evidence="1">
    <location>
        <begin position="50"/>
        <end position="63"/>
    </location>
</feature>
<feature type="compositionally biased region" description="Acidic residues" evidence="1">
    <location>
        <begin position="64"/>
        <end position="95"/>
    </location>
</feature>
<sequence length="140" mass="15375">IQSLGNPGQRRRARRTVESDSDSSGSHETEDNEPDEGGSVLVARRRDAHQVNSRATRALSASTDYDESYDENDEDDENDGNLDDNPEDDVNEALLEDGWSPYDHSDTYGDDLHHGRVPEATANFDEDGDEYNSDGGSALG</sequence>
<organism evidence="2 3">
    <name type="scientific">Cryomyces antarcticus</name>
    <dbReference type="NCBI Taxonomy" id="329879"/>
    <lineage>
        <taxon>Eukaryota</taxon>
        <taxon>Fungi</taxon>
        <taxon>Dikarya</taxon>
        <taxon>Ascomycota</taxon>
        <taxon>Pezizomycotina</taxon>
        <taxon>Dothideomycetes</taxon>
        <taxon>Dothideomycetes incertae sedis</taxon>
        <taxon>Cryomyces</taxon>
    </lineage>
</organism>
<proteinExistence type="predicted"/>
<name>A0ABR0LTE8_9PEZI</name>
<dbReference type="EMBL" id="JAVRRA010010876">
    <property type="protein sequence ID" value="KAK5241023.1"/>
    <property type="molecule type" value="Genomic_DNA"/>
</dbReference>
<reference evidence="2 3" key="1">
    <citation type="submission" date="2023-08" db="EMBL/GenBank/DDBJ databases">
        <title>Black Yeasts Isolated from many extreme environments.</title>
        <authorList>
            <person name="Coleine C."/>
            <person name="Stajich J.E."/>
            <person name="Selbmann L."/>
        </authorList>
    </citation>
    <scope>NUCLEOTIDE SEQUENCE [LARGE SCALE GENOMIC DNA]</scope>
    <source>
        <strain evidence="2 3">CCFEE 536</strain>
    </source>
</reference>
<dbReference type="Proteomes" id="UP001357485">
    <property type="component" value="Unassembled WGS sequence"/>
</dbReference>
<feature type="non-terminal residue" evidence="2">
    <location>
        <position position="1"/>
    </location>
</feature>
<feature type="compositionally biased region" description="Basic and acidic residues" evidence="1">
    <location>
        <begin position="103"/>
        <end position="117"/>
    </location>
</feature>
<gene>
    <name evidence="2" type="ORF">LTR16_009847</name>
</gene>
<feature type="non-terminal residue" evidence="2">
    <location>
        <position position="140"/>
    </location>
</feature>
<accession>A0ABR0LTE8</accession>
<feature type="region of interest" description="Disordered" evidence="1">
    <location>
        <begin position="1"/>
        <end position="140"/>
    </location>
</feature>
<keyword evidence="3" id="KW-1185">Reference proteome</keyword>
<evidence type="ECO:0000313" key="2">
    <source>
        <dbReference type="EMBL" id="KAK5241023.1"/>
    </source>
</evidence>
<evidence type="ECO:0000256" key="1">
    <source>
        <dbReference type="SAM" id="MobiDB-lite"/>
    </source>
</evidence>